<evidence type="ECO:0000313" key="3">
    <source>
        <dbReference type="Proteomes" id="UP000662637"/>
    </source>
</evidence>
<dbReference type="Proteomes" id="UP000662637">
    <property type="component" value="Unassembled WGS sequence"/>
</dbReference>
<dbReference type="AlphaFoldDB" id="A0A834QRZ0"/>
<name>A0A834QRZ0_MARMO</name>
<evidence type="ECO:0000256" key="1">
    <source>
        <dbReference type="SAM" id="MobiDB-lite"/>
    </source>
</evidence>
<sequence length="113" mass="13177">MSRQHFQYFLESLLQDQWLIPTIYSIQDWFNTIDDLWFQGTFIDSTPMEVAVYSHWVLFLVAMISPDLPPTPNIPPLPLLGPTPPLHSWKQPDLTNAAPIPKKTKKEECWENI</sequence>
<protein>
    <submittedName>
        <fullName evidence="2">Uncharacterized protein</fullName>
    </submittedName>
</protein>
<comment type="caution">
    <text evidence="2">The sequence shown here is derived from an EMBL/GenBank/DDBJ whole genome shotgun (WGS) entry which is preliminary data.</text>
</comment>
<organism evidence="2 3">
    <name type="scientific">Marmota monax</name>
    <name type="common">Woodchuck</name>
    <dbReference type="NCBI Taxonomy" id="9995"/>
    <lineage>
        <taxon>Eukaryota</taxon>
        <taxon>Metazoa</taxon>
        <taxon>Chordata</taxon>
        <taxon>Craniata</taxon>
        <taxon>Vertebrata</taxon>
        <taxon>Euteleostomi</taxon>
        <taxon>Mammalia</taxon>
        <taxon>Eutheria</taxon>
        <taxon>Euarchontoglires</taxon>
        <taxon>Glires</taxon>
        <taxon>Rodentia</taxon>
        <taxon>Sciuromorpha</taxon>
        <taxon>Sciuridae</taxon>
        <taxon>Xerinae</taxon>
        <taxon>Marmotini</taxon>
        <taxon>Marmota</taxon>
    </lineage>
</organism>
<proteinExistence type="predicted"/>
<reference evidence="2" key="1">
    <citation type="submission" date="2020-08" db="EMBL/GenBank/DDBJ databases">
        <authorList>
            <person name="Shumante A."/>
            <person name="Zimin A.V."/>
            <person name="Puiu D."/>
            <person name="Salzberg S.L."/>
        </authorList>
    </citation>
    <scope>NUCLEOTIDE SEQUENCE</scope>
    <source>
        <strain evidence="2">WC2-LM</strain>
        <tissue evidence="2">Liver</tissue>
    </source>
</reference>
<dbReference type="EMBL" id="WJEC01000376">
    <property type="protein sequence ID" value="KAF7483325.1"/>
    <property type="molecule type" value="Genomic_DNA"/>
</dbReference>
<accession>A0A834QRZ0</accession>
<feature type="region of interest" description="Disordered" evidence="1">
    <location>
        <begin position="91"/>
        <end position="113"/>
    </location>
</feature>
<evidence type="ECO:0000313" key="2">
    <source>
        <dbReference type="EMBL" id="KAF7483325.1"/>
    </source>
</evidence>
<gene>
    <name evidence="2" type="ORF">GHT09_005153</name>
</gene>